<organism evidence="10 11">
    <name type="scientific">Alistipes onderdonkii</name>
    <dbReference type="NCBI Taxonomy" id="328813"/>
    <lineage>
        <taxon>Bacteria</taxon>
        <taxon>Pseudomonadati</taxon>
        <taxon>Bacteroidota</taxon>
        <taxon>Bacteroidia</taxon>
        <taxon>Bacteroidales</taxon>
        <taxon>Rikenellaceae</taxon>
        <taxon>Alistipes</taxon>
    </lineage>
</organism>
<dbReference type="PIRSF" id="PIRSF000370">
    <property type="entry name" value="QueE"/>
    <property type="match status" value="1"/>
</dbReference>
<feature type="binding site" evidence="8">
    <location>
        <position position="33"/>
    </location>
    <ligand>
        <name>[4Fe-4S] cluster</name>
        <dbReference type="ChEBI" id="CHEBI:49883"/>
        <note>4Fe-4S-S-AdoMet</note>
    </ligand>
</feature>
<keyword evidence="3 8" id="KW-0479">Metal-binding</keyword>
<dbReference type="UniPathway" id="UPA00391"/>
<dbReference type="GO" id="GO:0000287">
    <property type="term" value="F:magnesium ion binding"/>
    <property type="evidence" value="ECO:0007669"/>
    <property type="project" value="UniProtKB-UniRule"/>
</dbReference>
<feature type="domain" description="Radical SAM core" evidence="9">
    <location>
        <begin position="16"/>
        <end position="194"/>
    </location>
</feature>
<dbReference type="AlphaFoldDB" id="A0A5B3H5J9"/>
<feature type="binding site" evidence="8">
    <location>
        <position position="38"/>
    </location>
    <ligand>
        <name>Mg(2+)</name>
        <dbReference type="ChEBI" id="CHEBI:18420"/>
    </ligand>
</feature>
<dbReference type="Pfam" id="PF04055">
    <property type="entry name" value="Radical_SAM"/>
    <property type="match status" value="1"/>
</dbReference>
<dbReference type="PROSITE" id="PS51918">
    <property type="entry name" value="RADICAL_SAM"/>
    <property type="match status" value="1"/>
</dbReference>
<feature type="binding site" evidence="8">
    <location>
        <position position="36"/>
    </location>
    <ligand>
        <name>[4Fe-4S] cluster</name>
        <dbReference type="ChEBI" id="CHEBI:49883"/>
        <note>4Fe-4S-S-AdoMet</note>
    </ligand>
</feature>
<evidence type="ECO:0000256" key="5">
    <source>
        <dbReference type="ARBA" id="ARBA00023004"/>
    </source>
</evidence>
<evidence type="ECO:0000256" key="6">
    <source>
        <dbReference type="ARBA" id="ARBA00023014"/>
    </source>
</evidence>
<dbReference type="InterPro" id="IPR058240">
    <property type="entry name" value="rSAM_sf"/>
</dbReference>
<proteinExistence type="inferred from homology"/>
<feature type="binding site" evidence="8">
    <location>
        <position position="29"/>
    </location>
    <ligand>
        <name>[4Fe-4S] cluster</name>
        <dbReference type="ChEBI" id="CHEBI:49883"/>
        <note>4Fe-4S-S-AdoMet</note>
    </ligand>
</feature>
<sequence length="194" mass="22325">MRVNEIFYSIQGEGRYTGTPAIFIRLAGCNLRCDFCDTEHQPYQDLTEEEIMRQIADFPTSHVVITGGEPMLQITQSLIHRLRNGAGKFVQVETNGTIPIKCYLPVDWITCSPKFDFCPHAELRLQRIDELKVVYQGQDMTAYDGIEAKEYYLQPCDFKDEARNAENLAATINYIKSHPKWKLSLQTQKILSVR</sequence>
<comment type="cofactor">
    <cofactor evidence="8">
        <name>[4Fe-4S] cluster</name>
        <dbReference type="ChEBI" id="CHEBI:49883"/>
    </cofactor>
    <text evidence="8">Binds 1 [4Fe-4S] cluster. The cluster is coordinated with 3 cysteines and an exchangeable S-adenosyl-L-methionine.</text>
</comment>
<comment type="caution">
    <text evidence="10">The sequence shown here is derived from an EMBL/GenBank/DDBJ whole genome shotgun (WGS) entry which is preliminary data.</text>
</comment>
<dbReference type="PANTHER" id="PTHR42836:SF1">
    <property type="entry name" value="7-CARBOXY-7-DEAZAGUANINE SYNTHASE"/>
    <property type="match status" value="1"/>
</dbReference>
<evidence type="ECO:0000313" key="11">
    <source>
        <dbReference type="Proteomes" id="UP000322940"/>
    </source>
</evidence>
<dbReference type="InterPro" id="IPR024924">
    <property type="entry name" value="7-CO-7-deazaguanine_synth-like"/>
</dbReference>
<dbReference type="EC" id="4.3.99.3" evidence="8"/>
<comment type="cofactor">
    <cofactor evidence="8">
        <name>S-adenosyl-L-methionine</name>
        <dbReference type="ChEBI" id="CHEBI:59789"/>
    </cofactor>
    <text evidence="8">Binds 1 S-adenosyl-L-methionine per subunit.</text>
</comment>
<gene>
    <name evidence="8" type="primary">queE</name>
    <name evidence="10" type="ORF">F2Y10_01975</name>
</gene>
<keyword evidence="2 8" id="KW-0949">S-adenosyl-L-methionine</keyword>
<protein>
    <recommendedName>
        <fullName evidence="8">7-carboxy-7-deazaguanine synthase</fullName>
        <shortName evidence="8">CDG synthase</shortName>
        <ecNumber evidence="8">4.3.99.3</ecNumber>
    </recommendedName>
    <alternativeName>
        <fullName evidence="8">Queuosine biosynthesis protein QueE</fullName>
    </alternativeName>
</protein>
<evidence type="ECO:0000256" key="3">
    <source>
        <dbReference type="ARBA" id="ARBA00022723"/>
    </source>
</evidence>
<dbReference type="InterPro" id="IPR013785">
    <property type="entry name" value="Aldolase_TIM"/>
</dbReference>
<comment type="pathway">
    <text evidence="8">Purine metabolism; 7-cyano-7-deazaguanine biosynthesis.</text>
</comment>
<keyword evidence="8" id="KW-0671">Queuosine biosynthesis</keyword>
<evidence type="ECO:0000256" key="4">
    <source>
        <dbReference type="ARBA" id="ARBA00022842"/>
    </source>
</evidence>
<keyword evidence="4 8" id="KW-0460">Magnesium</keyword>
<dbReference type="PANTHER" id="PTHR42836">
    <property type="entry name" value="7-CARBOXY-7-DEAZAGUANINE SYNTHASE"/>
    <property type="match status" value="1"/>
</dbReference>
<dbReference type="EMBL" id="VVXH01000001">
    <property type="protein sequence ID" value="KAA2381274.1"/>
    <property type="molecule type" value="Genomic_DNA"/>
</dbReference>
<dbReference type="Gene3D" id="3.20.20.70">
    <property type="entry name" value="Aldolase class I"/>
    <property type="match status" value="1"/>
</dbReference>
<evidence type="ECO:0000313" key="10">
    <source>
        <dbReference type="EMBL" id="KAA2381274.1"/>
    </source>
</evidence>
<dbReference type="GeneID" id="73803042"/>
<keyword evidence="5 8" id="KW-0408">Iron</keyword>
<accession>A0A5B3H5J9</accession>
<evidence type="ECO:0000256" key="2">
    <source>
        <dbReference type="ARBA" id="ARBA00022691"/>
    </source>
</evidence>
<feature type="binding site" evidence="8">
    <location>
        <begin position="154"/>
        <end position="157"/>
    </location>
    <ligand>
        <name>S-adenosyl-L-methionine</name>
        <dbReference type="ChEBI" id="CHEBI:59789"/>
    </ligand>
</feature>
<comment type="cofactor">
    <cofactor evidence="8">
        <name>Mg(2+)</name>
        <dbReference type="ChEBI" id="CHEBI:18420"/>
    </cofactor>
</comment>
<dbReference type="GO" id="GO:1904047">
    <property type="term" value="F:S-adenosyl-L-methionine binding"/>
    <property type="evidence" value="ECO:0007669"/>
    <property type="project" value="UniProtKB-UniRule"/>
</dbReference>
<comment type="function">
    <text evidence="8">Catalyzes the complex heterocyclic radical-mediated conversion of 6-carboxy-5,6,7,8-tetrahydropterin (CPH4) to 7-carboxy-7-deazaguanine (CDG), a step common to the biosynthetic pathways of all 7-deazapurine-containing compounds.</text>
</comment>
<feature type="binding site" evidence="8">
    <location>
        <begin position="112"/>
        <end position="114"/>
    </location>
    <ligand>
        <name>S-adenosyl-L-methionine</name>
        <dbReference type="ChEBI" id="CHEBI:59789"/>
    </ligand>
</feature>
<evidence type="ECO:0000256" key="8">
    <source>
        <dbReference type="HAMAP-Rule" id="MF_00917"/>
    </source>
</evidence>
<feature type="binding site" evidence="8">
    <location>
        <position position="25"/>
    </location>
    <ligand>
        <name>substrate</name>
    </ligand>
</feature>
<feature type="binding site" evidence="8">
    <location>
        <position position="68"/>
    </location>
    <ligand>
        <name>S-adenosyl-L-methionine</name>
        <dbReference type="ChEBI" id="CHEBI:59789"/>
    </ligand>
</feature>
<keyword evidence="6 8" id="KW-0411">Iron-sulfur</keyword>
<feature type="binding site" evidence="8">
    <location>
        <position position="66"/>
    </location>
    <ligand>
        <name>substrate</name>
    </ligand>
</feature>
<dbReference type="GO" id="GO:0008616">
    <property type="term" value="P:tRNA queuosine(34) biosynthetic process"/>
    <property type="evidence" value="ECO:0007669"/>
    <property type="project" value="UniProtKB-UniRule"/>
</dbReference>
<dbReference type="GO" id="GO:0051539">
    <property type="term" value="F:4 iron, 4 sulfur cluster binding"/>
    <property type="evidence" value="ECO:0007669"/>
    <property type="project" value="UniProtKB-UniRule"/>
</dbReference>
<dbReference type="InterPro" id="IPR007197">
    <property type="entry name" value="rSAM"/>
</dbReference>
<evidence type="ECO:0000259" key="9">
    <source>
        <dbReference type="PROSITE" id="PS51918"/>
    </source>
</evidence>
<keyword evidence="1 8" id="KW-0004">4Fe-4S</keyword>
<comment type="catalytic activity">
    <reaction evidence="8">
        <text>6-carboxy-5,6,7,8-tetrahydropterin + H(+) = 7-carboxy-7-carbaguanine + NH4(+)</text>
        <dbReference type="Rhea" id="RHEA:27974"/>
        <dbReference type="ChEBI" id="CHEBI:15378"/>
        <dbReference type="ChEBI" id="CHEBI:28938"/>
        <dbReference type="ChEBI" id="CHEBI:61032"/>
        <dbReference type="ChEBI" id="CHEBI:61036"/>
        <dbReference type="EC" id="4.3.99.3"/>
    </reaction>
</comment>
<dbReference type="Proteomes" id="UP000322940">
    <property type="component" value="Unassembled WGS sequence"/>
</dbReference>
<feature type="binding site" evidence="8">
    <location>
        <begin position="10"/>
        <end position="12"/>
    </location>
    <ligand>
        <name>substrate</name>
    </ligand>
</feature>
<dbReference type="RefSeq" id="WP_004328711.1">
    <property type="nucleotide sequence ID" value="NZ_RCXC01000001.1"/>
</dbReference>
<comment type="caution">
    <text evidence="8">Lacks conserved residue(s) required for the propagation of feature annotation.</text>
</comment>
<keyword evidence="7 8" id="KW-0456">Lyase</keyword>
<reference evidence="10 11" key="1">
    <citation type="journal article" date="2019" name="Nat. Med.">
        <title>A library of human gut bacterial isolates paired with longitudinal multiomics data enables mechanistic microbiome research.</title>
        <authorList>
            <person name="Poyet M."/>
            <person name="Groussin M."/>
            <person name="Gibbons S.M."/>
            <person name="Avila-Pacheco J."/>
            <person name="Jiang X."/>
            <person name="Kearney S.M."/>
            <person name="Perrotta A.R."/>
            <person name="Berdy B."/>
            <person name="Zhao S."/>
            <person name="Lieberman T.D."/>
            <person name="Swanson P.K."/>
            <person name="Smith M."/>
            <person name="Roesemann S."/>
            <person name="Alexander J.E."/>
            <person name="Rich S.A."/>
            <person name="Livny J."/>
            <person name="Vlamakis H."/>
            <person name="Clish C."/>
            <person name="Bullock K."/>
            <person name="Deik A."/>
            <person name="Scott J."/>
            <person name="Pierce K.A."/>
            <person name="Xavier R.J."/>
            <person name="Alm E.J."/>
        </authorList>
    </citation>
    <scope>NUCLEOTIDE SEQUENCE [LARGE SCALE GENOMIC DNA]</scope>
    <source>
        <strain evidence="10 11">BIOML-A266</strain>
    </source>
</reference>
<dbReference type="CDD" id="cd01335">
    <property type="entry name" value="Radical_SAM"/>
    <property type="match status" value="1"/>
</dbReference>
<evidence type="ECO:0000256" key="7">
    <source>
        <dbReference type="ARBA" id="ARBA00023239"/>
    </source>
</evidence>
<feature type="binding site" evidence="8">
    <location>
        <begin position="35"/>
        <end position="37"/>
    </location>
    <ligand>
        <name>S-adenosyl-L-methionine</name>
        <dbReference type="ChEBI" id="CHEBI:59789"/>
    </ligand>
</feature>
<name>A0A5B3H5J9_9BACT</name>
<evidence type="ECO:0000256" key="1">
    <source>
        <dbReference type="ARBA" id="ARBA00022485"/>
    </source>
</evidence>
<dbReference type="SUPFAM" id="SSF102114">
    <property type="entry name" value="Radical SAM enzymes"/>
    <property type="match status" value="1"/>
</dbReference>
<dbReference type="HAMAP" id="MF_00917">
    <property type="entry name" value="QueE"/>
    <property type="match status" value="1"/>
</dbReference>
<comment type="subunit">
    <text evidence="8">Homodimer.</text>
</comment>
<dbReference type="GO" id="GO:0016840">
    <property type="term" value="F:carbon-nitrogen lyase activity"/>
    <property type="evidence" value="ECO:0007669"/>
    <property type="project" value="UniProtKB-UniRule"/>
</dbReference>
<comment type="similarity">
    <text evidence="8">Belongs to the radical SAM superfamily. 7-carboxy-7-deazaguanine synthase family.</text>
</comment>
<dbReference type="SFLD" id="SFLDS00029">
    <property type="entry name" value="Radical_SAM"/>
    <property type="match status" value="1"/>
</dbReference>